<dbReference type="Proteomes" id="UP000005801">
    <property type="component" value="Unassembled WGS sequence"/>
</dbReference>
<reference evidence="4 5" key="1">
    <citation type="submission" date="2007-06" db="EMBL/GenBank/DDBJ databases">
        <authorList>
            <person name="Shimkets L."/>
            <person name="Ferriera S."/>
            <person name="Johnson J."/>
            <person name="Kravitz S."/>
            <person name="Beeson K."/>
            <person name="Sutton G."/>
            <person name="Rogers Y.-H."/>
            <person name="Friedman R."/>
            <person name="Frazier M."/>
            <person name="Venter J.C."/>
        </authorList>
    </citation>
    <scope>NUCLEOTIDE SEQUENCE [LARGE SCALE GENOMIC DNA]</scope>
    <source>
        <strain evidence="4 5">SIR-1</strain>
    </source>
</reference>
<accession>A6GFU3</accession>
<dbReference type="EMBL" id="ABCS01000098">
    <property type="protein sequence ID" value="EDM75241.1"/>
    <property type="molecule type" value="Genomic_DNA"/>
</dbReference>
<name>A6GFU3_9BACT</name>
<dbReference type="PANTHER" id="PTHR43656">
    <property type="entry name" value="BINDING OXIDOREDUCTASE, PUTATIVE (AFU_ORTHOLOGUE AFUA_2G08260)-RELATED"/>
    <property type="match status" value="1"/>
</dbReference>
<evidence type="ECO:0000313" key="5">
    <source>
        <dbReference type="Proteomes" id="UP000005801"/>
    </source>
</evidence>
<dbReference type="GO" id="GO:0010181">
    <property type="term" value="F:FMN binding"/>
    <property type="evidence" value="ECO:0007669"/>
    <property type="project" value="InterPro"/>
</dbReference>
<comment type="caution">
    <text evidence="4">The sequence shown here is derived from an EMBL/GenBank/DDBJ whole genome shotgun (WGS) entry which is preliminary data.</text>
</comment>
<dbReference type="InterPro" id="IPR001155">
    <property type="entry name" value="OxRdtase_FMN_N"/>
</dbReference>
<evidence type="ECO:0000259" key="3">
    <source>
        <dbReference type="Pfam" id="PF00724"/>
    </source>
</evidence>
<feature type="domain" description="NADH:flavin oxidoreductase/NADH oxidase N-terminal" evidence="3">
    <location>
        <begin position="5"/>
        <end position="242"/>
    </location>
</feature>
<dbReference type="InterPro" id="IPR051799">
    <property type="entry name" value="NADH_flavin_oxidoreductase"/>
</dbReference>
<evidence type="ECO:0000313" key="4">
    <source>
        <dbReference type="EMBL" id="EDM75241.1"/>
    </source>
</evidence>
<dbReference type="RefSeq" id="WP_006975583.1">
    <property type="nucleotide sequence ID" value="NZ_ABCS01000098.1"/>
</dbReference>
<dbReference type="PANTHER" id="PTHR43656:SF2">
    <property type="entry name" value="BINDING OXIDOREDUCTASE, PUTATIVE (AFU_ORTHOLOGUE AFUA_2G08260)-RELATED"/>
    <property type="match status" value="1"/>
</dbReference>
<keyword evidence="5" id="KW-1185">Reference proteome</keyword>
<sequence length="400" mass="43120">MRALTPFRLRGLELRNRVIKTATYEGMSPGGVPTPALTEHHAALARGGVGMTTLAYVAVSARGRTFANQMAMSPELVAPLRALTDAVHREGAAASIQLAHCGGFSKLKAQRSFDPPGPLGPSRVLNRYGLMQGLVWVKAMPREVIAGLPETFARAAGLALDAGFDAIELHLGHGYLLSQFLSPRTNKRRDDYGGSLQNRLRLPVEVLRAVRAAVEARRPGTPIVCKTNLRDDLRGGLELDEAVEIARVLEREGADALVLSGGFVSHSAFYLLRGDRPLKDMIAVESDPKQRLALRLLGPAVIEAHPFEELFFLPLARQVRAAVDMPLCLLGGVVSGANMEQAMAEGFELVAVGRALLENPNFVRDVAAGTVERSPCTHCNRCVAEMDRGGVRCVLHPPPS</sequence>
<protein>
    <submittedName>
        <fullName evidence="4">NADH:flavin oxidoreductase/NADH oxidase</fullName>
    </submittedName>
</protein>
<organism evidence="4 5">
    <name type="scientific">Plesiocystis pacifica SIR-1</name>
    <dbReference type="NCBI Taxonomy" id="391625"/>
    <lineage>
        <taxon>Bacteria</taxon>
        <taxon>Pseudomonadati</taxon>
        <taxon>Myxococcota</taxon>
        <taxon>Polyangia</taxon>
        <taxon>Nannocystales</taxon>
        <taxon>Nannocystaceae</taxon>
        <taxon>Plesiocystis</taxon>
    </lineage>
</organism>
<dbReference type="AlphaFoldDB" id="A6GFU3"/>
<dbReference type="Pfam" id="PF00724">
    <property type="entry name" value="Oxidored_FMN"/>
    <property type="match status" value="1"/>
</dbReference>
<dbReference type="STRING" id="391625.PPSIR1_18015"/>
<dbReference type="SUPFAM" id="SSF51395">
    <property type="entry name" value="FMN-linked oxidoreductases"/>
    <property type="match status" value="1"/>
</dbReference>
<dbReference type="Gene3D" id="3.20.20.70">
    <property type="entry name" value="Aldolase class I"/>
    <property type="match status" value="1"/>
</dbReference>
<dbReference type="InterPro" id="IPR013785">
    <property type="entry name" value="Aldolase_TIM"/>
</dbReference>
<keyword evidence="1" id="KW-0285">Flavoprotein</keyword>
<evidence type="ECO:0000256" key="1">
    <source>
        <dbReference type="ARBA" id="ARBA00022630"/>
    </source>
</evidence>
<proteinExistence type="predicted"/>
<dbReference type="GO" id="GO:0016491">
    <property type="term" value="F:oxidoreductase activity"/>
    <property type="evidence" value="ECO:0007669"/>
    <property type="project" value="UniProtKB-KW"/>
</dbReference>
<keyword evidence="2" id="KW-0560">Oxidoreductase</keyword>
<gene>
    <name evidence="4" type="ORF">PPSIR1_18015</name>
</gene>
<evidence type="ECO:0000256" key="2">
    <source>
        <dbReference type="ARBA" id="ARBA00023002"/>
    </source>
</evidence>
<dbReference type="eggNOG" id="COG1902">
    <property type="taxonomic scope" value="Bacteria"/>
</dbReference>
<dbReference type="CDD" id="cd02803">
    <property type="entry name" value="OYE_like_FMN_family"/>
    <property type="match status" value="1"/>
</dbReference>